<dbReference type="InterPro" id="IPR043153">
    <property type="entry name" value="DENN_C"/>
</dbReference>
<dbReference type="Pfam" id="PF01417">
    <property type="entry name" value="ENTH"/>
    <property type="match status" value="1"/>
</dbReference>
<evidence type="ECO:0008006" key="5">
    <source>
        <dbReference type="Google" id="ProtNLM"/>
    </source>
</evidence>
<accession>B8C173</accession>
<dbReference type="InterPro" id="IPR037516">
    <property type="entry name" value="Tripartite_DENN"/>
</dbReference>
<dbReference type="Proteomes" id="UP000001449">
    <property type="component" value="Chromosome 4"/>
</dbReference>
<dbReference type="InterPro" id="IPR008942">
    <property type="entry name" value="ENTH_VHS"/>
</dbReference>
<reference evidence="3 4" key="1">
    <citation type="journal article" date="2004" name="Science">
        <title>The genome of the diatom Thalassiosira pseudonana: ecology, evolution, and metabolism.</title>
        <authorList>
            <person name="Armbrust E.V."/>
            <person name="Berges J.A."/>
            <person name="Bowler C."/>
            <person name="Green B.R."/>
            <person name="Martinez D."/>
            <person name="Putnam N.H."/>
            <person name="Zhou S."/>
            <person name="Allen A.E."/>
            <person name="Apt K.E."/>
            <person name="Bechner M."/>
            <person name="Brzezinski M.A."/>
            <person name="Chaal B.K."/>
            <person name="Chiovitti A."/>
            <person name="Davis A.K."/>
            <person name="Demarest M.S."/>
            <person name="Detter J.C."/>
            <person name="Glavina T."/>
            <person name="Goodstein D."/>
            <person name="Hadi M.Z."/>
            <person name="Hellsten U."/>
            <person name="Hildebrand M."/>
            <person name="Jenkins B.D."/>
            <person name="Jurka J."/>
            <person name="Kapitonov V.V."/>
            <person name="Kroger N."/>
            <person name="Lau W.W."/>
            <person name="Lane T.W."/>
            <person name="Larimer F.W."/>
            <person name="Lippmeier J.C."/>
            <person name="Lucas S."/>
            <person name="Medina M."/>
            <person name="Montsant A."/>
            <person name="Obornik M."/>
            <person name="Parker M.S."/>
            <person name="Palenik B."/>
            <person name="Pazour G.J."/>
            <person name="Richardson P.M."/>
            <person name="Rynearson T.A."/>
            <person name="Saito M.A."/>
            <person name="Schwartz D.C."/>
            <person name="Thamatrakoln K."/>
            <person name="Valentin K."/>
            <person name="Vardi A."/>
            <person name="Wilkerson F.P."/>
            <person name="Rokhsar D.S."/>
        </authorList>
    </citation>
    <scope>NUCLEOTIDE SEQUENCE [LARGE SCALE GENOMIC DNA]</scope>
    <source>
        <strain evidence="3 4">CCMP1335</strain>
    </source>
</reference>
<dbReference type="InterPro" id="IPR001194">
    <property type="entry name" value="cDENN_dom"/>
</dbReference>
<organism evidence="3 4">
    <name type="scientific">Thalassiosira pseudonana</name>
    <name type="common">Marine diatom</name>
    <name type="synonym">Cyclotella nana</name>
    <dbReference type="NCBI Taxonomy" id="35128"/>
    <lineage>
        <taxon>Eukaryota</taxon>
        <taxon>Sar</taxon>
        <taxon>Stramenopiles</taxon>
        <taxon>Ochrophyta</taxon>
        <taxon>Bacillariophyta</taxon>
        <taxon>Coscinodiscophyceae</taxon>
        <taxon>Thalassiosirophycidae</taxon>
        <taxon>Thalassiosirales</taxon>
        <taxon>Thalassiosiraceae</taxon>
        <taxon>Thalassiosira</taxon>
    </lineage>
</organism>
<dbReference type="FunFam" id="1.25.40.90:FF:000006">
    <property type="entry name" value="Clathrin interactor 1"/>
    <property type="match status" value="1"/>
</dbReference>
<dbReference type="RefSeq" id="XP_002289193.1">
    <property type="nucleotide sequence ID" value="XM_002289157.1"/>
</dbReference>
<feature type="domain" description="UDENN" evidence="1">
    <location>
        <begin position="1"/>
        <end position="496"/>
    </location>
</feature>
<name>B8C173_THAPS</name>
<evidence type="ECO:0000259" key="2">
    <source>
        <dbReference type="PROSITE" id="PS50942"/>
    </source>
</evidence>
<sequence>MILLTRAMGGERFYASVLKTIEAINIESQVNTRGCFAKKRSPTRAFLHSLFNSHATLTTQYAQLRRHGLSLNFTQSSIENHLGDDSACENAKLIMQENENLFKLSVEKVEFGNTGKKKIHNNLNIHMGDDLLRFHLPLSLQPGFDCVATETIPEDLFSPLIPLLRYIGPSHLIRLLSALLCERRIILISKSITRLSMCVRAASSILAQGLLQWRHILIPVLPPHMINFLSVKSPFLVGILYQYAPRIKSIEGLSDVFCVNVDTNELNTVNMANPRITVPDMLKKNNRKTEAASAAEMLANDLEEIFLADQKLWQHDGKVSGGKNEKQDEIGLKAFDYSAESVTSENAATSGSGSKINLFGKLTKQPSKSGSSTKKFMSLEEKRQYATSLDAAVAFGKMIRSNCSKESGEQLNGYKSTTQEEEFVAPKYSSPSLEILGDIGSIEAWTFWLDRRKFLLRKKQLGLLETSPMFLVVQKFSSSPMFELFVKGRIDDIVLNDEHQTNRCKALTADNPFDGDVALALSGLVESCRECNTSLSVVMSTIWYRIGETKTSLWRHQLLALYLLKTLLLHGPLTVIAEALDGAEKIYDLRSYSNKSMESIRGVRGAADQVYDILTDLSRLLLRRRRLAFAKIRQEVVTNNESWGDYIVRRLPATTEGYKLHNLFRPDGVASGRFNSGLSVAYSVPSNQACLMTLERLDESLRRSGGGGGYDDMTAGMYAMGDEVHSEGQAQVEQSRIEDEELSVVFLGKLFAGIGKKEDSVESSLPINYDGNEANMLESFNLAVSEQA</sequence>
<proteinExistence type="predicted"/>
<dbReference type="SUPFAM" id="SSF48464">
    <property type="entry name" value="ENTH/VHS domain"/>
    <property type="match status" value="1"/>
</dbReference>
<dbReference type="GO" id="GO:1901981">
    <property type="term" value="F:phosphatidylinositol phosphate binding"/>
    <property type="evidence" value="ECO:0000318"/>
    <property type="project" value="GO_Central"/>
</dbReference>
<dbReference type="PANTHER" id="PTHR13196">
    <property type="entry name" value="DENN DOMAIN-CONTAINING"/>
    <property type="match status" value="1"/>
</dbReference>
<feature type="domain" description="ENTH" evidence="2">
    <location>
        <begin position="491"/>
        <end position="624"/>
    </location>
</feature>
<dbReference type="KEGG" id="tps:THAPSDRAFT_22128"/>
<dbReference type="FunFam" id="3.40.50.11500:FF:000019">
    <property type="entry name" value="DENN_(AEX-3)_domain_containing_protein_-_putative"/>
    <property type="match status" value="1"/>
</dbReference>
<dbReference type="PaxDb" id="35128-Thaps22128"/>
<dbReference type="STRING" id="35128.B8C173"/>
<gene>
    <name evidence="3" type="ORF">THAPSDRAFT_22128</name>
</gene>
<keyword evidence="4" id="KW-1185">Reference proteome</keyword>
<dbReference type="InParanoid" id="B8C173"/>
<reference evidence="3 4" key="2">
    <citation type="journal article" date="2008" name="Nature">
        <title>The Phaeodactylum genome reveals the evolutionary history of diatom genomes.</title>
        <authorList>
            <person name="Bowler C."/>
            <person name="Allen A.E."/>
            <person name="Badger J.H."/>
            <person name="Grimwood J."/>
            <person name="Jabbari K."/>
            <person name="Kuo A."/>
            <person name="Maheswari U."/>
            <person name="Martens C."/>
            <person name="Maumus F."/>
            <person name="Otillar R.P."/>
            <person name="Rayko E."/>
            <person name="Salamov A."/>
            <person name="Vandepoele K."/>
            <person name="Beszteri B."/>
            <person name="Gruber A."/>
            <person name="Heijde M."/>
            <person name="Katinka M."/>
            <person name="Mock T."/>
            <person name="Valentin K."/>
            <person name="Verret F."/>
            <person name="Berges J.A."/>
            <person name="Brownlee C."/>
            <person name="Cadoret J.P."/>
            <person name="Chiovitti A."/>
            <person name="Choi C.J."/>
            <person name="Coesel S."/>
            <person name="De Martino A."/>
            <person name="Detter J.C."/>
            <person name="Durkin C."/>
            <person name="Falciatore A."/>
            <person name="Fournet J."/>
            <person name="Haruta M."/>
            <person name="Huysman M.J."/>
            <person name="Jenkins B.D."/>
            <person name="Jiroutova K."/>
            <person name="Jorgensen R.E."/>
            <person name="Joubert Y."/>
            <person name="Kaplan A."/>
            <person name="Kroger N."/>
            <person name="Kroth P.G."/>
            <person name="La Roche J."/>
            <person name="Lindquist E."/>
            <person name="Lommer M."/>
            <person name="Martin-Jezequel V."/>
            <person name="Lopez P.J."/>
            <person name="Lucas S."/>
            <person name="Mangogna M."/>
            <person name="McGinnis K."/>
            <person name="Medlin L.K."/>
            <person name="Montsant A."/>
            <person name="Oudot-Le Secq M.P."/>
            <person name="Napoli C."/>
            <person name="Obornik M."/>
            <person name="Parker M.S."/>
            <person name="Petit J.L."/>
            <person name="Porcel B.M."/>
            <person name="Poulsen N."/>
            <person name="Robison M."/>
            <person name="Rychlewski L."/>
            <person name="Rynearson T.A."/>
            <person name="Schmutz J."/>
            <person name="Shapiro H."/>
            <person name="Siaut M."/>
            <person name="Stanley M."/>
            <person name="Sussman M.R."/>
            <person name="Taylor A.R."/>
            <person name="Vardi A."/>
            <person name="von Dassow P."/>
            <person name="Vyverman W."/>
            <person name="Willis A."/>
            <person name="Wyrwicz L.S."/>
            <person name="Rokhsar D.S."/>
            <person name="Weissenbach J."/>
            <person name="Armbrust E.V."/>
            <person name="Green B.R."/>
            <person name="Van de Peer Y."/>
            <person name="Grigoriev I.V."/>
        </authorList>
    </citation>
    <scope>NUCLEOTIDE SEQUENCE [LARGE SCALE GENOMIC DNA]</scope>
    <source>
        <strain evidence="3 4">CCMP1335</strain>
    </source>
</reference>
<dbReference type="GO" id="GO:0005085">
    <property type="term" value="F:guanyl-nucleotide exchange factor activity"/>
    <property type="evidence" value="ECO:0007669"/>
    <property type="project" value="InterPro"/>
</dbReference>
<evidence type="ECO:0000313" key="3">
    <source>
        <dbReference type="EMBL" id="EED92730.1"/>
    </source>
</evidence>
<evidence type="ECO:0000313" key="4">
    <source>
        <dbReference type="Proteomes" id="UP000001449"/>
    </source>
</evidence>
<dbReference type="GeneID" id="7447444"/>
<dbReference type="GO" id="GO:0005829">
    <property type="term" value="C:cytosol"/>
    <property type="evidence" value="ECO:0000318"/>
    <property type="project" value="GO_Central"/>
</dbReference>
<dbReference type="AlphaFoldDB" id="B8C173"/>
<dbReference type="InterPro" id="IPR013809">
    <property type="entry name" value="ENTH"/>
</dbReference>
<dbReference type="SMART" id="SM00799">
    <property type="entry name" value="DENN"/>
    <property type="match status" value="1"/>
</dbReference>
<dbReference type="GO" id="GO:0006897">
    <property type="term" value="P:endocytosis"/>
    <property type="evidence" value="ECO:0000318"/>
    <property type="project" value="GO_Central"/>
</dbReference>
<dbReference type="Pfam" id="PF02141">
    <property type="entry name" value="DENN"/>
    <property type="match status" value="1"/>
</dbReference>
<dbReference type="eggNOG" id="KOG3569">
    <property type="taxonomic scope" value="Eukaryota"/>
</dbReference>
<dbReference type="PROSITE" id="PS50211">
    <property type="entry name" value="DENN"/>
    <property type="match status" value="1"/>
</dbReference>
<dbReference type="PANTHER" id="PTHR13196:SF14">
    <property type="entry name" value="UDENN DOMAIN-CONTAINING PROTEIN"/>
    <property type="match status" value="1"/>
</dbReference>
<dbReference type="EMBL" id="CM000641">
    <property type="protein sequence ID" value="EED92730.1"/>
    <property type="molecule type" value="Genomic_DNA"/>
</dbReference>
<dbReference type="GO" id="GO:0032456">
    <property type="term" value="P:endocytic recycling"/>
    <property type="evidence" value="ECO:0000318"/>
    <property type="project" value="GO_Central"/>
</dbReference>
<dbReference type="Gene3D" id="3.40.50.11500">
    <property type="match status" value="1"/>
</dbReference>
<protein>
    <recommendedName>
        <fullName evidence="5">UDENN domain-containing protein</fullName>
    </recommendedName>
</protein>
<dbReference type="PROSITE" id="PS50942">
    <property type="entry name" value="ENTH"/>
    <property type="match status" value="1"/>
</dbReference>
<dbReference type="InterPro" id="IPR040032">
    <property type="entry name" value="DENND1A/B/C"/>
</dbReference>
<dbReference type="Gene3D" id="1.25.40.90">
    <property type="match status" value="1"/>
</dbReference>
<dbReference type="HOGENOM" id="CLU_356230_0_0_1"/>
<evidence type="ECO:0000259" key="1">
    <source>
        <dbReference type="PROSITE" id="PS50211"/>
    </source>
</evidence>